<evidence type="ECO:0000313" key="4">
    <source>
        <dbReference type="Proteomes" id="UP000051249"/>
    </source>
</evidence>
<gene>
    <name evidence="3" type="ORF">IV88_GL001763</name>
</gene>
<feature type="compositionally biased region" description="Low complexity" evidence="1">
    <location>
        <begin position="153"/>
        <end position="167"/>
    </location>
</feature>
<evidence type="ECO:0000256" key="2">
    <source>
        <dbReference type="SAM" id="Phobius"/>
    </source>
</evidence>
<sequence length="284" mass="31360">MQNRNTPQLRISNFDVTSQLGYHQQNILQTAGVTAIDYQGNDITSSVMIDDRQVDYDHPGLYRAMVSVQDAEGNYAETPISVNVVRDPGALSNPNARQNIPGANMQPPYRTKRRHYGWLWALLAVVVIVVGWGFWTQVQQKNAALSDASSQSSKASSLSSANNQSSQTNDKLKNVNDGLKQEVSDLKQTVTDYKNTNDRQQFTQKMDQLQSQNQTLQNQIQALQQNSVTQALSKTVSGLSDSMDKISQAQTADQANDALNNANINNTLDGIKDQISNIKSKLGL</sequence>
<comment type="caution">
    <text evidence="3">The sequence shown here is derived from an EMBL/GenBank/DDBJ whole genome shotgun (WGS) entry which is preliminary data.</text>
</comment>
<accession>A0A0R2NI93</accession>
<reference evidence="3 4" key="1">
    <citation type="journal article" date="2015" name="Genome Announc.">
        <title>Expanding the biotechnology potential of lactobacilli through comparative genomics of 213 strains and associated genera.</title>
        <authorList>
            <person name="Sun Z."/>
            <person name="Harris H.M."/>
            <person name="McCann A."/>
            <person name="Guo C."/>
            <person name="Argimon S."/>
            <person name="Zhang W."/>
            <person name="Yang X."/>
            <person name="Jeffery I.B."/>
            <person name="Cooney J.C."/>
            <person name="Kagawa T.F."/>
            <person name="Liu W."/>
            <person name="Song Y."/>
            <person name="Salvetti E."/>
            <person name="Wrobel A."/>
            <person name="Rasinkangas P."/>
            <person name="Parkhill J."/>
            <person name="Rea M.C."/>
            <person name="O'Sullivan O."/>
            <person name="Ritari J."/>
            <person name="Douillard F.P."/>
            <person name="Paul Ross R."/>
            <person name="Yang R."/>
            <person name="Briner A.E."/>
            <person name="Felis G.E."/>
            <person name="de Vos W.M."/>
            <person name="Barrangou R."/>
            <person name="Klaenhammer T.R."/>
            <person name="Caufield P.W."/>
            <person name="Cui Y."/>
            <person name="Zhang H."/>
            <person name="O'Toole P.W."/>
        </authorList>
    </citation>
    <scope>NUCLEOTIDE SEQUENCE [LARGE SCALE GENOMIC DNA]</scope>
    <source>
        <strain evidence="3 4">DSM 23026</strain>
    </source>
</reference>
<keyword evidence="2" id="KW-0472">Membrane</keyword>
<protein>
    <recommendedName>
        <fullName evidence="5">DUF5011 domain-containing protein</fullName>
    </recommendedName>
</protein>
<evidence type="ECO:0000256" key="1">
    <source>
        <dbReference type="SAM" id="MobiDB-lite"/>
    </source>
</evidence>
<keyword evidence="2" id="KW-0812">Transmembrane</keyword>
<dbReference type="AlphaFoldDB" id="A0A0R2NI93"/>
<dbReference type="EMBL" id="JQCQ01000009">
    <property type="protein sequence ID" value="KRO25513.1"/>
    <property type="molecule type" value="Genomic_DNA"/>
</dbReference>
<keyword evidence="2" id="KW-1133">Transmembrane helix</keyword>
<dbReference type="OrthoDB" id="2358374at2"/>
<dbReference type="RefSeq" id="WP_057798805.1">
    <property type="nucleotide sequence ID" value="NZ_BJZZ01000008.1"/>
</dbReference>
<dbReference type="Proteomes" id="UP000051249">
    <property type="component" value="Unassembled WGS sequence"/>
</dbReference>
<evidence type="ECO:0000313" key="3">
    <source>
        <dbReference type="EMBL" id="KRO25513.1"/>
    </source>
</evidence>
<dbReference type="PATRIC" id="fig|480391.4.peg.1809"/>
<name>A0A0R2NI93_9LACO</name>
<feature type="region of interest" description="Disordered" evidence="1">
    <location>
        <begin position="153"/>
        <end position="177"/>
    </location>
</feature>
<dbReference type="InterPro" id="IPR013783">
    <property type="entry name" value="Ig-like_fold"/>
</dbReference>
<organism evidence="3 4">
    <name type="scientific">Pediococcus argentinicus</name>
    <dbReference type="NCBI Taxonomy" id="480391"/>
    <lineage>
        <taxon>Bacteria</taxon>
        <taxon>Bacillati</taxon>
        <taxon>Bacillota</taxon>
        <taxon>Bacilli</taxon>
        <taxon>Lactobacillales</taxon>
        <taxon>Lactobacillaceae</taxon>
        <taxon>Pediococcus</taxon>
    </lineage>
</organism>
<evidence type="ECO:0008006" key="5">
    <source>
        <dbReference type="Google" id="ProtNLM"/>
    </source>
</evidence>
<feature type="transmembrane region" description="Helical" evidence="2">
    <location>
        <begin position="116"/>
        <end position="135"/>
    </location>
</feature>
<dbReference type="Gene3D" id="2.60.40.10">
    <property type="entry name" value="Immunoglobulins"/>
    <property type="match status" value="1"/>
</dbReference>
<keyword evidence="4" id="KW-1185">Reference proteome</keyword>
<proteinExistence type="predicted"/>